<dbReference type="EMBL" id="JAIRBC010000015">
    <property type="protein sequence ID" value="MCG2461385.1"/>
    <property type="molecule type" value="Genomic_DNA"/>
</dbReference>
<dbReference type="InterPro" id="IPR023408">
    <property type="entry name" value="MscS_beta-dom_sf"/>
</dbReference>
<dbReference type="PANTHER" id="PTHR30221">
    <property type="entry name" value="SMALL-CONDUCTANCE MECHANOSENSITIVE CHANNEL"/>
    <property type="match status" value="1"/>
</dbReference>
<evidence type="ECO:0000256" key="1">
    <source>
        <dbReference type="ARBA" id="ARBA00004370"/>
    </source>
</evidence>
<dbReference type="GO" id="GO:0008381">
    <property type="term" value="F:mechanosensitive monoatomic ion channel activity"/>
    <property type="evidence" value="ECO:0007669"/>
    <property type="project" value="InterPro"/>
</dbReference>
<feature type="domain" description="Mechanosensitive ion channel MscS" evidence="6">
    <location>
        <begin position="101"/>
        <end position="173"/>
    </location>
</feature>
<keyword evidence="8" id="KW-1185">Reference proteome</keyword>
<proteinExistence type="predicted"/>
<protein>
    <submittedName>
        <fullName evidence="7">Mechanosensitive ion channel family protein</fullName>
    </submittedName>
</protein>
<feature type="transmembrane region" description="Helical" evidence="5">
    <location>
        <begin position="53"/>
        <end position="75"/>
    </location>
</feature>
<dbReference type="Pfam" id="PF00924">
    <property type="entry name" value="MS_channel_2nd"/>
    <property type="match status" value="1"/>
</dbReference>
<dbReference type="PANTHER" id="PTHR30221:SF8">
    <property type="entry name" value="SMALL-CONDUCTANCE MECHANOSENSITIVE CHANNEL"/>
    <property type="match status" value="1"/>
</dbReference>
<feature type="transmembrane region" description="Helical" evidence="5">
    <location>
        <begin position="87"/>
        <end position="115"/>
    </location>
</feature>
<comment type="subcellular location">
    <subcellularLocation>
        <location evidence="1">Membrane</location>
    </subcellularLocation>
</comment>
<gene>
    <name evidence="7" type="ORF">K8352_11545</name>
</gene>
<comment type="caution">
    <text evidence="7">The sequence shown here is derived from an EMBL/GenBank/DDBJ whole genome shotgun (WGS) entry which is preliminary data.</text>
</comment>
<evidence type="ECO:0000256" key="5">
    <source>
        <dbReference type="SAM" id="Phobius"/>
    </source>
</evidence>
<feature type="transmembrane region" description="Helical" evidence="5">
    <location>
        <begin position="15"/>
        <end position="32"/>
    </location>
</feature>
<evidence type="ECO:0000256" key="3">
    <source>
        <dbReference type="ARBA" id="ARBA00022989"/>
    </source>
</evidence>
<evidence type="ECO:0000256" key="4">
    <source>
        <dbReference type="ARBA" id="ARBA00023136"/>
    </source>
</evidence>
<evidence type="ECO:0000256" key="2">
    <source>
        <dbReference type="ARBA" id="ARBA00022692"/>
    </source>
</evidence>
<accession>A0AAE3JNT7</accession>
<dbReference type="AlphaFoldDB" id="A0AAE3JNT7"/>
<dbReference type="Gene3D" id="2.30.30.60">
    <property type="match status" value="1"/>
</dbReference>
<keyword evidence="2 5" id="KW-0812">Transmembrane</keyword>
<dbReference type="InterPro" id="IPR010920">
    <property type="entry name" value="LSM_dom_sf"/>
</dbReference>
<dbReference type="RefSeq" id="WP_317902530.1">
    <property type="nucleotide sequence ID" value="NZ_JAIRBC010000015.1"/>
</dbReference>
<dbReference type="Proteomes" id="UP001200642">
    <property type="component" value="Unassembled WGS sequence"/>
</dbReference>
<sequence>MNYLEAYLIAYKSELWGTLISIGLLFLLKFIIAKTIRKVGKISDLNEVRTRLIIKYVSIGLSGFGIVALIIIWGVDFSELGVLLSSVFAVIGVALFAQWSMLSNVTAGVILFFSFPFKIGDRIKILDKEIVEKEDEERETYVIEDIRAFHLHLRNAKGELVTYPNNLMLQKAVALIDTYERSHEGSEVL</sequence>
<evidence type="ECO:0000313" key="7">
    <source>
        <dbReference type="EMBL" id="MCG2461385.1"/>
    </source>
</evidence>
<keyword evidence="3 5" id="KW-1133">Transmembrane helix</keyword>
<keyword evidence="4 5" id="KW-0472">Membrane</keyword>
<evidence type="ECO:0000259" key="6">
    <source>
        <dbReference type="Pfam" id="PF00924"/>
    </source>
</evidence>
<dbReference type="InterPro" id="IPR006685">
    <property type="entry name" value="MscS_channel_2nd"/>
</dbReference>
<dbReference type="SUPFAM" id="SSF50182">
    <property type="entry name" value="Sm-like ribonucleoproteins"/>
    <property type="match status" value="1"/>
</dbReference>
<dbReference type="GO" id="GO:0016020">
    <property type="term" value="C:membrane"/>
    <property type="evidence" value="ECO:0007669"/>
    <property type="project" value="UniProtKB-SubCell"/>
</dbReference>
<evidence type="ECO:0000313" key="8">
    <source>
        <dbReference type="Proteomes" id="UP001200642"/>
    </source>
</evidence>
<reference evidence="7" key="1">
    <citation type="submission" date="2023-02" db="EMBL/GenBank/DDBJ databases">
        <title>Genome of Flavobacteriaceae gen. nov. sp. strain F89.</title>
        <authorList>
            <person name="Wang Y."/>
        </authorList>
    </citation>
    <scope>NUCLEOTIDE SEQUENCE</scope>
    <source>
        <strain evidence="7">F89</strain>
    </source>
</reference>
<organism evidence="7 8">
    <name type="scientific">Cerina litoralis</name>
    <dbReference type="NCBI Taxonomy" id="2874477"/>
    <lineage>
        <taxon>Bacteria</taxon>
        <taxon>Pseudomonadati</taxon>
        <taxon>Bacteroidota</taxon>
        <taxon>Flavobacteriia</taxon>
        <taxon>Flavobacteriales</taxon>
        <taxon>Flavobacteriaceae</taxon>
        <taxon>Cerina</taxon>
    </lineage>
</organism>
<dbReference type="InterPro" id="IPR045275">
    <property type="entry name" value="MscS_archaea/bacteria_type"/>
</dbReference>
<name>A0AAE3JNT7_9FLAO</name>